<accession>A0AA37GQ30</accession>
<dbReference type="EMBL" id="BPPX01000016">
    <property type="protein sequence ID" value="GJC85055.1"/>
    <property type="molecule type" value="Genomic_DNA"/>
</dbReference>
<feature type="region of interest" description="Disordered" evidence="1">
    <location>
        <begin position="1"/>
        <end position="31"/>
    </location>
</feature>
<gene>
    <name evidence="2" type="ORF">ColLi_07893</name>
</gene>
<name>A0AA37GQ30_9PEZI</name>
<proteinExistence type="predicted"/>
<evidence type="ECO:0000313" key="3">
    <source>
        <dbReference type="Proteomes" id="UP001055172"/>
    </source>
</evidence>
<evidence type="ECO:0000313" key="2">
    <source>
        <dbReference type="EMBL" id="GJC85055.1"/>
    </source>
</evidence>
<feature type="region of interest" description="Disordered" evidence="1">
    <location>
        <begin position="67"/>
        <end position="93"/>
    </location>
</feature>
<dbReference type="Proteomes" id="UP001055172">
    <property type="component" value="Unassembled WGS sequence"/>
</dbReference>
<reference evidence="2 3" key="1">
    <citation type="submission" date="2021-07" db="EMBL/GenBank/DDBJ databases">
        <title>Genome data of Colletotrichum spaethianum.</title>
        <authorList>
            <person name="Utami Y.D."/>
            <person name="Hiruma K."/>
        </authorList>
    </citation>
    <scope>NUCLEOTIDE SEQUENCE [LARGE SCALE GENOMIC DNA]</scope>
    <source>
        <strain evidence="2 3">MAFF 242679</strain>
    </source>
</reference>
<sequence length="218" mass="23713">MGQIERGDSRPPLCAGSPAPEAQPETRVSVPGVARYVSWKTVGNSISDGGGILMAGSARADDGWLRRWAKGSPEPDQESRRMGRGQKGSAELRGQWKEHHTMGKGSGMLACEECRQMLQWAMENEGQAARALREMASVVVELGSAVADGNGDTRGCWRCCRRGELGKHARGAHKRNKAVFWRTPPARPPSPISPEPADERRWVVWVDSTVAASSQQAQ</sequence>
<comment type="caution">
    <text evidence="2">The sequence shown here is derived from an EMBL/GenBank/DDBJ whole genome shotgun (WGS) entry which is preliminary data.</text>
</comment>
<dbReference type="AlphaFoldDB" id="A0AA37GQ30"/>
<protein>
    <submittedName>
        <fullName evidence="2">Uncharacterized protein</fullName>
    </submittedName>
</protein>
<keyword evidence="3" id="KW-1185">Reference proteome</keyword>
<organism evidence="2 3">
    <name type="scientific">Colletotrichum liriopes</name>
    <dbReference type="NCBI Taxonomy" id="708192"/>
    <lineage>
        <taxon>Eukaryota</taxon>
        <taxon>Fungi</taxon>
        <taxon>Dikarya</taxon>
        <taxon>Ascomycota</taxon>
        <taxon>Pezizomycotina</taxon>
        <taxon>Sordariomycetes</taxon>
        <taxon>Hypocreomycetidae</taxon>
        <taxon>Glomerellales</taxon>
        <taxon>Glomerellaceae</taxon>
        <taxon>Colletotrichum</taxon>
        <taxon>Colletotrichum spaethianum species complex</taxon>
    </lineage>
</organism>
<evidence type="ECO:0000256" key="1">
    <source>
        <dbReference type="SAM" id="MobiDB-lite"/>
    </source>
</evidence>